<dbReference type="eggNOG" id="KOG2118">
    <property type="taxonomic scope" value="Eukaryota"/>
</dbReference>
<comment type="function">
    <text evidence="4">Metal transporter.</text>
</comment>
<organism evidence="6 7">
    <name type="scientific">Caenorhabditis briggsae</name>
    <dbReference type="NCBI Taxonomy" id="6238"/>
    <lineage>
        <taxon>Eukaryota</taxon>
        <taxon>Metazoa</taxon>
        <taxon>Ecdysozoa</taxon>
        <taxon>Nematoda</taxon>
        <taxon>Chromadorea</taxon>
        <taxon>Rhabditida</taxon>
        <taxon>Rhabditina</taxon>
        <taxon>Rhabditomorpha</taxon>
        <taxon>Rhabditoidea</taxon>
        <taxon>Rhabditidae</taxon>
        <taxon>Peloderinae</taxon>
        <taxon>Caenorhabditis</taxon>
    </lineage>
</organism>
<dbReference type="GO" id="GO:0010960">
    <property type="term" value="P:magnesium ion homeostasis"/>
    <property type="evidence" value="ECO:0007669"/>
    <property type="project" value="InterPro"/>
</dbReference>
<feature type="transmembrane region" description="Helical" evidence="4">
    <location>
        <begin position="300"/>
        <end position="326"/>
    </location>
</feature>
<dbReference type="PROSITE" id="PS51846">
    <property type="entry name" value="CNNM"/>
    <property type="match status" value="1"/>
</dbReference>
<evidence type="ECO:0000256" key="4">
    <source>
        <dbReference type="RuleBase" id="RU369091"/>
    </source>
</evidence>
<keyword evidence="3 4" id="KW-1133">Transmembrane helix</keyword>
<comment type="subcellular location">
    <subcellularLocation>
        <location evidence="4">Cell membrane</location>
        <topology evidence="4">Multi-pass membrane protein</topology>
    </subcellularLocation>
</comment>
<dbReference type="GO" id="GO:0005886">
    <property type="term" value="C:plasma membrane"/>
    <property type="evidence" value="ECO:0007669"/>
    <property type="project" value="UniProtKB-SubCell"/>
</dbReference>
<gene>
    <name evidence="8" type="primary">cnnm-3</name>
    <name evidence="6 8" type="ORF">CBG14121</name>
    <name evidence="6" type="ORF">CBG_14121</name>
</gene>
<keyword evidence="3 4" id="KW-0812">Transmembrane</keyword>
<dbReference type="PANTHER" id="PTHR12064:SF97">
    <property type="entry name" value="METAL TRANSPORTER CNNM-5"/>
    <property type="match status" value="1"/>
</dbReference>
<feature type="domain" description="CNNM transmembrane" evidence="5">
    <location>
        <begin position="295"/>
        <end position="417"/>
    </location>
</feature>
<keyword evidence="1" id="KW-0677">Repeat</keyword>
<evidence type="ECO:0000256" key="2">
    <source>
        <dbReference type="ARBA" id="ARBA00023065"/>
    </source>
</evidence>
<dbReference type="RefSeq" id="XP_002644314.1">
    <property type="nucleotide sequence ID" value="XM_002644268.1"/>
</dbReference>
<dbReference type="STRING" id="6238.A8XJC7"/>
<dbReference type="KEGG" id="cbr:CBG_14121"/>
<dbReference type="GO" id="GO:0022857">
    <property type="term" value="F:transmembrane transporter activity"/>
    <property type="evidence" value="ECO:0000318"/>
    <property type="project" value="GO_Central"/>
</dbReference>
<dbReference type="Pfam" id="PF01595">
    <property type="entry name" value="CNNM"/>
    <property type="match status" value="1"/>
</dbReference>
<proteinExistence type="inferred from homology"/>
<dbReference type="AlphaFoldDB" id="A8XJC7"/>
<dbReference type="HOGENOM" id="CLU_659263_0_0_1"/>
<dbReference type="InterPro" id="IPR045095">
    <property type="entry name" value="ACDP"/>
</dbReference>
<feature type="transmembrane region" description="Helical" evidence="4">
    <location>
        <begin position="359"/>
        <end position="382"/>
    </location>
</feature>
<dbReference type="PANTHER" id="PTHR12064">
    <property type="entry name" value="METAL TRANSPORTER CNNM"/>
    <property type="match status" value="1"/>
</dbReference>
<accession>A8XJC7</accession>
<dbReference type="Proteomes" id="UP000008549">
    <property type="component" value="Unassembled WGS sequence"/>
</dbReference>
<evidence type="ECO:0000259" key="5">
    <source>
        <dbReference type="PROSITE" id="PS51846"/>
    </source>
</evidence>
<evidence type="ECO:0000256" key="1">
    <source>
        <dbReference type="ARBA" id="ARBA00022737"/>
    </source>
</evidence>
<keyword evidence="2" id="KW-0813">Transport</keyword>
<keyword evidence="2" id="KW-0406">Ion transport</keyword>
<name>A8XJC7_CAEBR</name>
<sequence>MRPKSSLGYCNDLVERLFMRTTRRWPVNHTVLGLRLIVDHYMEVSRRFCSIAQPVFPLYSHAAPIFFVAKHSHVTKRKCMKYLIYQSEYQWYLKFTYFHLYIEKSFRTLSSSHNSMFIKKWLLGLLTLLLFVASVYSRPIVTEAEKQAEATVARIVATPKPEPHHLTKVKVSGLRLEANVGTFNKIVMGHNRKHNVVIAPNQNVRVVLFGQNFQDIGALTFTADGTCTDMRHFFEADFSSMTDLRLVAEVTFPKTAAESDIFKLCISEKYYAEPRFAVIEDPFTTVTTEIPPPEHAMPRWLSIICLAFLLCSSALFSGLNIGLMTISPYELQLYRASGTNSEKRYSEKILPVRKKGNQLLCTLIIGNVIVNVGISMLMDMIVGTGLGVLFGATAAIVVFGEIIPQALCVKILNFRIA</sequence>
<evidence type="ECO:0000313" key="7">
    <source>
        <dbReference type="Proteomes" id="UP000008549"/>
    </source>
</evidence>
<keyword evidence="3 4" id="KW-0472">Membrane</keyword>
<dbReference type="EMBL" id="HE600983">
    <property type="protein sequence ID" value="CAP32752.1"/>
    <property type="molecule type" value="Genomic_DNA"/>
</dbReference>
<reference evidence="6 7" key="1">
    <citation type="journal article" date="2003" name="PLoS Biol.">
        <title>The genome sequence of Caenorhabditis briggsae: a platform for comparative genomics.</title>
        <authorList>
            <person name="Stein L.D."/>
            <person name="Bao Z."/>
            <person name="Blasiar D."/>
            <person name="Blumenthal T."/>
            <person name="Brent M.R."/>
            <person name="Chen N."/>
            <person name="Chinwalla A."/>
            <person name="Clarke L."/>
            <person name="Clee C."/>
            <person name="Coghlan A."/>
            <person name="Coulson A."/>
            <person name="D'Eustachio P."/>
            <person name="Fitch D.H."/>
            <person name="Fulton L.A."/>
            <person name="Fulton R.E."/>
            <person name="Griffiths-Jones S."/>
            <person name="Harris T.W."/>
            <person name="Hillier L.W."/>
            <person name="Kamath R."/>
            <person name="Kuwabara P.E."/>
            <person name="Mardis E.R."/>
            <person name="Marra M.A."/>
            <person name="Miner T.L."/>
            <person name="Minx P."/>
            <person name="Mullikin J.C."/>
            <person name="Plumb R.W."/>
            <person name="Rogers J."/>
            <person name="Schein J.E."/>
            <person name="Sohrmann M."/>
            <person name="Spieth J."/>
            <person name="Stajich J.E."/>
            <person name="Wei C."/>
            <person name="Willey D."/>
            <person name="Wilson R.K."/>
            <person name="Durbin R."/>
            <person name="Waterston R.H."/>
        </authorList>
    </citation>
    <scope>NUCLEOTIDE SEQUENCE [LARGE SCALE GENOMIC DNA]</scope>
    <source>
        <strain evidence="6 7">AF16</strain>
    </source>
</reference>
<dbReference type="GO" id="GO:0006811">
    <property type="term" value="P:monoatomic ion transport"/>
    <property type="evidence" value="ECO:0007669"/>
    <property type="project" value="UniProtKB-KW"/>
</dbReference>
<dbReference type="InterPro" id="IPR002550">
    <property type="entry name" value="CNNM"/>
</dbReference>
<protein>
    <recommendedName>
        <fullName evidence="4">Metal transporter</fullName>
    </recommendedName>
</protein>
<feature type="transmembrane region" description="Helical" evidence="4">
    <location>
        <begin position="388"/>
        <end position="412"/>
    </location>
</feature>
<keyword evidence="7" id="KW-1185">Reference proteome</keyword>
<dbReference type="GeneID" id="8586309"/>
<evidence type="ECO:0000313" key="6">
    <source>
        <dbReference type="EMBL" id="CAP32752.1"/>
    </source>
</evidence>
<dbReference type="InParanoid" id="A8XJC7"/>
<evidence type="ECO:0000313" key="8">
    <source>
        <dbReference type="WormBase" id="CBG14121"/>
    </source>
</evidence>
<dbReference type="CTD" id="8586309"/>
<dbReference type="WormBase" id="CBG14121">
    <property type="protein sequence ID" value="CBP40383"/>
    <property type="gene ID" value="WBGene00034721"/>
    <property type="gene designation" value="Cbr-cnnm-3"/>
</dbReference>
<comment type="similarity">
    <text evidence="4">Belongs to the ACDP family.</text>
</comment>
<reference evidence="6 7" key="2">
    <citation type="journal article" date="2011" name="PLoS Genet.">
        <title>Caenorhabditis briggsae recombinant inbred line genotypes reveal inter-strain incompatibility and the evolution of recombination.</title>
        <authorList>
            <person name="Ross J.A."/>
            <person name="Koboldt D.C."/>
            <person name="Staisch J.E."/>
            <person name="Chamberlin H.M."/>
            <person name="Gupta B.P."/>
            <person name="Miller R.D."/>
            <person name="Baird S.E."/>
            <person name="Haag E.S."/>
        </authorList>
    </citation>
    <scope>NUCLEOTIDE SEQUENCE [LARGE SCALE GENOMIC DNA]</scope>
    <source>
        <strain evidence="6 7">AF16</strain>
    </source>
</reference>
<evidence type="ECO:0000256" key="3">
    <source>
        <dbReference type="PROSITE-ProRule" id="PRU01193"/>
    </source>
</evidence>